<reference evidence="1" key="1">
    <citation type="submission" date="2019-05" db="EMBL/GenBank/DDBJ databases">
        <title>Annotation for the trematode Fasciolopsis buski.</title>
        <authorList>
            <person name="Choi Y.-J."/>
        </authorList>
    </citation>
    <scope>NUCLEOTIDE SEQUENCE</scope>
    <source>
        <strain evidence="1">HT</strain>
        <tissue evidence="1">Whole worm</tissue>
    </source>
</reference>
<dbReference type="GO" id="GO:0005730">
    <property type="term" value="C:nucleolus"/>
    <property type="evidence" value="ECO:0007669"/>
    <property type="project" value="TreeGrafter"/>
</dbReference>
<feature type="non-terminal residue" evidence="1">
    <location>
        <position position="594"/>
    </location>
</feature>
<dbReference type="EMBL" id="LUCM01009343">
    <property type="protein sequence ID" value="KAA0187107.1"/>
    <property type="molecule type" value="Genomic_DNA"/>
</dbReference>
<dbReference type="GO" id="GO:0042274">
    <property type="term" value="P:ribosomal small subunit biogenesis"/>
    <property type="evidence" value="ECO:0007669"/>
    <property type="project" value="TreeGrafter"/>
</dbReference>
<comment type="caution">
    <text evidence="1">The sequence shown here is derived from an EMBL/GenBank/DDBJ whole genome shotgun (WGS) entry which is preliminary data.</text>
</comment>
<dbReference type="SUPFAM" id="SSF48371">
    <property type="entry name" value="ARM repeat"/>
    <property type="match status" value="1"/>
</dbReference>
<dbReference type="GO" id="GO:0003723">
    <property type="term" value="F:RNA binding"/>
    <property type="evidence" value="ECO:0007669"/>
    <property type="project" value="TreeGrafter"/>
</dbReference>
<organism evidence="1 2">
    <name type="scientific">Fasciolopsis buskii</name>
    <dbReference type="NCBI Taxonomy" id="27845"/>
    <lineage>
        <taxon>Eukaryota</taxon>
        <taxon>Metazoa</taxon>
        <taxon>Spiralia</taxon>
        <taxon>Lophotrochozoa</taxon>
        <taxon>Platyhelminthes</taxon>
        <taxon>Trematoda</taxon>
        <taxon>Digenea</taxon>
        <taxon>Plagiorchiida</taxon>
        <taxon>Echinostomata</taxon>
        <taxon>Echinostomatoidea</taxon>
        <taxon>Fasciolidae</taxon>
        <taxon>Fasciolopsis</taxon>
    </lineage>
</organism>
<name>A0A8E0VI37_9TREM</name>
<dbReference type="PANTHER" id="PTHR18034">
    <property type="entry name" value="CELL CYCLE CONTROL PROTEIN CWF22-RELATED"/>
    <property type="match status" value="1"/>
</dbReference>
<dbReference type="InterPro" id="IPR050781">
    <property type="entry name" value="CWC22_splicing_factor"/>
</dbReference>
<dbReference type="PANTHER" id="PTHR18034:SF4">
    <property type="entry name" value="NUCLEOLAR MIF4G DOMAIN-CONTAINING PROTEIN 1"/>
    <property type="match status" value="1"/>
</dbReference>
<protein>
    <submittedName>
        <fullName evidence="1">Nucleolar MIF4G domain-containing protein 1</fullName>
    </submittedName>
</protein>
<evidence type="ECO:0000313" key="2">
    <source>
        <dbReference type="Proteomes" id="UP000728185"/>
    </source>
</evidence>
<dbReference type="InterPro" id="IPR016024">
    <property type="entry name" value="ARM-type_fold"/>
</dbReference>
<dbReference type="Proteomes" id="UP000728185">
    <property type="component" value="Unassembled WGS sequence"/>
</dbReference>
<dbReference type="OrthoDB" id="10260961at2759"/>
<keyword evidence="2" id="KW-1185">Reference proteome</keyword>
<gene>
    <name evidence="1" type="ORF">FBUS_06996</name>
</gene>
<sequence>KLTLSDYSEIRRKNLLEDNEKEDKIIKRLEKKLKIPVKVKNGCKKSRHPAWMKQCGLDYILDFEDELKNDTPDKDASQSIGICPRRKKNKVDIYGQSQKMGAETESSVNSTDDGISVKDLPVDHPAAEISSNGVSSSDYPTADSFDSLPTNVDSIRRIVRSCMNKVSEAQMTSVVSELTNLFSTHPRASVRLTLIEELCALLESSPVSTRSNIGWLQQELAVCVACIHISLHLKLQHDNLISYVIEKIVDILFDQSGCFQPTVGAPSFCLFLSYLYRFEVISSSLIFDILQKLLHSGSPHELKIARLIGEAVGVNLRKADLNLCQKIVQEATVLLTQCNSAQIERSCELETLIQRLSEKRSKNEGVLRALHLKKMMRTWVKANSLPNDVCLPVTLSDILNRESAGRWWIVGMAGKSSESSSSVADVKDKQSDLPPEVEAAAARLGLRTEIRKSLFRTLVSTPGGPDATATALIKACSENVGGNNASIALKEREMVQIVVHCLMAETPFNRFYPRVLGGLLNYHRRFLMTIKCAFWDVMKKTELSVNAKANAGEALGLLARVYNLPLTVLKVCDTENLSDFKLCNRTDELRTLVG</sequence>
<proteinExistence type="predicted"/>
<accession>A0A8E0VI37</accession>
<dbReference type="Gene3D" id="1.25.40.180">
    <property type="match status" value="1"/>
</dbReference>
<evidence type="ECO:0000313" key="1">
    <source>
        <dbReference type="EMBL" id="KAA0187107.1"/>
    </source>
</evidence>
<dbReference type="AlphaFoldDB" id="A0A8E0VI37"/>